<evidence type="ECO:0000313" key="2">
    <source>
        <dbReference type="EMBL" id="KAH9416219.1"/>
    </source>
</evidence>
<keyword evidence="3" id="KW-1185">Reference proteome</keyword>
<feature type="compositionally biased region" description="Low complexity" evidence="1">
    <location>
        <begin position="127"/>
        <end position="138"/>
    </location>
</feature>
<gene>
    <name evidence="2" type="ORF">DERP_000718</name>
</gene>
<feature type="compositionally biased region" description="Low complexity" evidence="1">
    <location>
        <begin position="87"/>
        <end position="107"/>
    </location>
</feature>
<feature type="region of interest" description="Disordered" evidence="1">
    <location>
        <begin position="183"/>
        <end position="239"/>
    </location>
</feature>
<dbReference type="EMBL" id="NJHN03000095">
    <property type="protein sequence ID" value="KAH9416219.1"/>
    <property type="molecule type" value="Genomic_DNA"/>
</dbReference>
<feature type="non-terminal residue" evidence="2">
    <location>
        <position position="239"/>
    </location>
</feature>
<evidence type="ECO:0000313" key="3">
    <source>
        <dbReference type="Proteomes" id="UP000887458"/>
    </source>
</evidence>
<dbReference type="Proteomes" id="UP000887458">
    <property type="component" value="Unassembled WGS sequence"/>
</dbReference>
<feature type="region of interest" description="Disordered" evidence="1">
    <location>
        <begin position="127"/>
        <end position="151"/>
    </location>
</feature>
<protein>
    <submittedName>
        <fullName evidence="2">Uncharacterized protein</fullName>
    </submittedName>
</protein>
<feature type="region of interest" description="Disordered" evidence="1">
    <location>
        <begin position="1"/>
        <end position="34"/>
    </location>
</feature>
<feature type="compositionally biased region" description="Polar residues" evidence="1">
    <location>
        <begin position="22"/>
        <end position="34"/>
    </location>
</feature>
<accession>A0ABQ8J0Z3</accession>
<name>A0ABQ8J0Z3_DERPT</name>
<evidence type="ECO:0000256" key="1">
    <source>
        <dbReference type="SAM" id="MobiDB-lite"/>
    </source>
</evidence>
<proteinExistence type="predicted"/>
<feature type="region of interest" description="Disordered" evidence="1">
    <location>
        <begin position="85"/>
        <end position="109"/>
    </location>
</feature>
<comment type="caution">
    <text evidence="2">The sequence shown here is derived from an EMBL/GenBank/DDBJ whole genome shotgun (WGS) entry which is preliminary data.</text>
</comment>
<reference evidence="2 3" key="1">
    <citation type="journal article" date="2018" name="J. Allergy Clin. Immunol.">
        <title>High-quality assembly of Dermatophagoides pteronyssinus genome and transcriptome reveals a wide range of novel allergens.</title>
        <authorList>
            <person name="Liu X.Y."/>
            <person name="Yang K.Y."/>
            <person name="Wang M.Q."/>
            <person name="Kwok J.S."/>
            <person name="Zeng X."/>
            <person name="Yang Z."/>
            <person name="Xiao X.J."/>
            <person name="Lau C.P."/>
            <person name="Li Y."/>
            <person name="Huang Z.M."/>
            <person name="Ba J.G."/>
            <person name="Yim A.K."/>
            <person name="Ouyang C.Y."/>
            <person name="Ngai S.M."/>
            <person name="Chan T.F."/>
            <person name="Leung E.L."/>
            <person name="Liu L."/>
            <person name="Liu Z.G."/>
            <person name="Tsui S.K."/>
        </authorList>
    </citation>
    <scope>NUCLEOTIDE SEQUENCE [LARGE SCALE GENOMIC DNA]</scope>
    <source>
        <strain evidence="2">Derp</strain>
    </source>
</reference>
<reference evidence="2 3" key="2">
    <citation type="journal article" date="2022" name="Mol. Biol. Evol.">
        <title>Comparative Genomics Reveals Insights into the Divergent Evolution of Astigmatic Mites and Household Pest Adaptations.</title>
        <authorList>
            <person name="Xiong Q."/>
            <person name="Wan A.T."/>
            <person name="Liu X."/>
            <person name="Fung C.S."/>
            <person name="Xiao X."/>
            <person name="Malainual N."/>
            <person name="Hou J."/>
            <person name="Wang L."/>
            <person name="Wang M."/>
            <person name="Yang K.Y."/>
            <person name="Cui Y."/>
            <person name="Leung E.L."/>
            <person name="Nong W."/>
            <person name="Shin S.K."/>
            <person name="Au S.W."/>
            <person name="Jeong K.Y."/>
            <person name="Chew F.T."/>
            <person name="Hui J.H."/>
            <person name="Leung T.F."/>
            <person name="Tungtrongchitr A."/>
            <person name="Zhong N."/>
            <person name="Liu Z."/>
            <person name="Tsui S.K."/>
        </authorList>
    </citation>
    <scope>NUCLEOTIDE SEQUENCE [LARGE SCALE GENOMIC DNA]</scope>
    <source>
        <strain evidence="2">Derp</strain>
    </source>
</reference>
<organism evidence="2 3">
    <name type="scientific">Dermatophagoides pteronyssinus</name>
    <name type="common">European house dust mite</name>
    <dbReference type="NCBI Taxonomy" id="6956"/>
    <lineage>
        <taxon>Eukaryota</taxon>
        <taxon>Metazoa</taxon>
        <taxon>Ecdysozoa</taxon>
        <taxon>Arthropoda</taxon>
        <taxon>Chelicerata</taxon>
        <taxon>Arachnida</taxon>
        <taxon>Acari</taxon>
        <taxon>Acariformes</taxon>
        <taxon>Sarcoptiformes</taxon>
        <taxon>Astigmata</taxon>
        <taxon>Psoroptidia</taxon>
        <taxon>Analgoidea</taxon>
        <taxon>Pyroglyphidae</taxon>
        <taxon>Dermatophagoidinae</taxon>
        <taxon>Dermatophagoides</taxon>
    </lineage>
</organism>
<sequence length="239" mass="24453">MGCANTKSTKKSQQKSQKSQRTGEQILSKQMPASQIAPISNVDSKFCSKIVQQPNSQMQKNILAGSMASNVLSSQIQPSQFDSKYDGGSVVSTLSSQGGSSVLGSQLNPSDYQSSALGGSVIGSSGVGSSAISSSGGSTPYSTISQTGGSSLSGASYGGSSFAPGSSYAGSNVSAYSNMSNVKGSSAISGVSKPGSPRDKKGQKLYTPSQIFTKFLDEKKGGKHKPKTAKQQIAKFSKV</sequence>